<proteinExistence type="predicted"/>
<sequence>MAVTTTSFHRHSTASTIVLSRGTPCRVDIMMNSRLKNPLLVDTEEVELHVVEQLAGPELEQVIRKYQFDMPSETQAEKLRRISNQLMLDRVVLFGCGCIVAVNGTIRFLPTACIDGIET</sequence>
<name>A0ABD3N5C6_9STRA</name>
<organism evidence="1 2">
    <name type="scientific">Stephanodiscus triporus</name>
    <dbReference type="NCBI Taxonomy" id="2934178"/>
    <lineage>
        <taxon>Eukaryota</taxon>
        <taxon>Sar</taxon>
        <taxon>Stramenopiles</taxon>
        <taxon>Ochrophyta</taxon>
        <taxon>Bacillariophyta</taxon>
        <taxon>Coscinodiscophyceae</taxon>
        <taxon>Thalassiosirophycidae</taxon>
        <taxon>Stephanodiscales</taxon>
        <taxon>Stephanodiscaceae</taxon>
        <taxon>Stephanodiscus</taxon>
    </lineage>
</organism>
<evidence type="ECO:0000313" key="2">
    <source>
        <dbReference type="Proteomes" id="UP001530315"/>
    </source>
</evidence>
<reference evidence="1 2" key="1">
    <citation type="submission" date="2024-10" db="EMBL/GenBank/DDBJ databases">
        <title>Updated reference genomes for cyclostephanoid diatoms.</title>
        <authorList>
            <person name="Roberts W.R."/>
            <person name="Alverson A.J."/>
        </authorList>
    </citation>
    <scope>NUCLEOTIDE SEQUENCE [LARGE SCALE GENOMIC DNA]</scope>
    <source>
        <strain evidence="1 2">AJA276-08</strain>
    </source>
</reference>
<accession>A0ABD3N5C6</accession>
<comment type="caution">
    <text evidence="1">The sequence shown here is derived from an EMBL/GenBank/DDBJ whole genome shotgun (WGS) entry which is preliminary data.</text>
</comment>
<keyword evidence="2" id="KW-1185">Reference proteome</keyword>
<gene>
    <name evidence="1" type="ORF">ACHAW5_004512</name>
</gene>
<dbReference type="EMBL" id="JALLAZ020001607">
    <property type="protein sequence ID" value="KAL3771303.1"/>
    <property type="molecule type" value="Genomic_DNA"/>
</dbReference>
<dbReference type="Proteomes" id="UP001530315">
    <property type="component" value="Unassembled WGS sequence"/>
</dbReference>
<dbReference type="AlphaFoldDB" id="A0ABD3N5C6"/>
<evidence type="ECO:0000313" key="1">
    <source>
        <dbReference type="EMBL" id="KAL3771303.1"/>
    </source>
</evidence>
<protein>
    <submittedName>
        <fullName evidence="1">Uncharacterized protein</fullName>
    </submittedName>
</protein>